<dbReference type="GO" id="GO:0005524">
    <property type="term" value="F:ATP binding"/>
    <property type="evidence" value="ECO:0007669"/>
    <property type="project" value="UniProtKB-KW"/>
</dbReference>
<keyword evidence="4 9" id="KW-0479">Metal-binding</keyword>
<feature type="binding site" evidence="9">
    <location>
        <position position="380"/>
    </location>
    <ligand>
        <name>Mg(2+)</name>
        <dbReference type="ChEBI" id="CHEBI:18420"/>
    </ligand>
</feature>
<dbReference type="Pfam" id="PF00871">
    <property type="entry name" value="Acetate_kinase"/>
    <property type="match status" value="1"/>
</dbReference>
<gene>
    <name evidence="9" type="primary">ackA</name>
    <name evidence="11" type="ORF">SAMN06273572_102251</name>
</gene>
<accession>A0A2C9CQG0</accession>
<evidence type="ECO:0000256" key="1">
    <source>
        <dbReference type="ARBA" id="ARBA00008748"/>
    </source>
</evidence>
<organism evidence="11 12">
    <name type="scientific">Pontivivens marinum</name>
    <dbReference type="NCBI Taxonomy" id="1690039"/>
    <lineage>
        <taxon>Bacteria</taxon>
        <taxon>Pseudomonadati</taxon>
        <taxon>Pseudomonadota</taxon>
        <taxon>Alphaproteobacteria</taxon>
        <taxon>Rhodobacterales</taxon>
        <taxon>Paracoccaceae</taxon>
        <taxon>Pontivivens</taxon>
    </lineage>
</organism>
<dbReference type="UniPathway" id="UPA00340">
    <property type="reaction ID" value="UER00458"/>
</dbReference>
<keyword evidence="7 9" id="KW-0067">ATP-binding</keyword>
<evidence type="ECO:0000313" key="12">
    <source>
        <dbReference type="Proteomes" id="UP000220034"/>
    </source>
</evidence>
<evidence type="ECO:0000256" key="6">
    <source>
        <dbReference type="ARBA" id="ARBA00022777"/>
    </source>
</evidence>
<dbReference type="SUPFAM" id="SSF53067">
    <property type="entry name" value="Actin-like ATPase domain"/>
    <property type="match status" value="2"/>
</dbReference>
<keyword evidence="12" id="KW-1185">Reference proteome</keyword>
<sequence>MSAQFLILNVGSSSIKFALYDAVNPEQRPQLSGQISDSRSAPKIKVSGMLSGDVNTDPLAEAILTASHEEMAALLLDWLMAQDALGEITAVGHRVVHGGSVFSIPVIITAEVLSQLQDLIPLAPLHQPFSIAAMRAVSTCNPDIPQVACFDTAYHRSQPRLNQLYPIPRALMDEGLVSYGFHGLSYDYISSVLPDYLGAGADGRVVVAHLGNGASMCGIHHGRSVATTMGFTALHGLMMGQRSGTIDAGIILHLMQQKGYSADDIQQLLYQESGLLGVSGISSNMQDLDGNTHPHAVEAVDLFCYRAASECASLAVALGGLDAIVFTGGIGENAADIRRGICTRLEWLGVTLDEQANAAGATQISLPDAKVTALTIPTNEDLVIARATYDLLQ</sequence>
<comment type="pathway">
    <text evidence="9">Metabolic intermediate biosynthesis; acetyl-CoA biosynthesis; acetyl-CoA from acetate: step 1/2.</text>
</comment>
<protein>
    <recommendedName>
        <fullName evidence="9">Acetate kinase</fullName>
        <ecNumber evidence="9">2.7.2.1</ecNumber>
    </recommendedName>
    <alternativeName>
        <fullName evidence="9">Acetokinase</fullName>
    </alternativeName>
</protein>
<evidence type="ECO:0000256" key="5">
    <source>
        <dbReference type="ARBA" id="ARBA00022741"/>
    </source>
</evidence>
<keyword evidence="6 9" id="KW-0418">Kinase</keyword>
<feature type="site" description="Transition state stabilizer" evidence="9">
    <location>
        <position position="242"/>
    </location>
</feature>
<feature type="binding site" evidence="9">
    <location>
        <position position="16"/>
    </location>
    <ligand>
        <name>ATP</name>
        <dbReference type="ChEBI" id="CHEBI:30616"/>
    </ligand>
</feature>
<dbReference type="PANTHER" id="PTHR21060:SF21">
    <property type="entry name" value="ACETATE KINASE"/>
    <property type="match status" value="1"/>
</dbReference>
<comment type="subcellular location">
    <subcellularLocation>
        <location evidence="9">Cytoplasm</location>
    </subcellularLocation>
</comment>
<dbReference type="GO" id="GO:0005829">
    <property type="term" value="C:cytosol"/>
    <property type="evidence" value="ECO:0007669"/>
    <property type="project" value="TreeGrafter"/>
</dbReference>
<keyword evidence="2 9" id="KW-0963">Cytoplasm</keyword>
<dbReference type="GO" id="GO:0006085">
    <property type="term" value="P:acetyl-CoA biosynthetic process"/>
    <property type="evidence" value="ECO:0007669"/>
    <property type="project" value="UniProtKB-UniRule"/>
</dbReference>
<dbReference type="InterPro" id="IPR023865">
    <property type="entry name" value="Aliphatic_acid_kinase_CS"/>
</dbReference>
<dbReference type="EMBL" id="OCTN01000002">
    <property type="protein sequence ID" value="SOH93574.1"/>
    <property type="molecule type" value="Genomic_DNA"/>
</dbReference>
<dbReference type="PANTHER" id="PTHR21060">
    <property type="entry name" value="ACETATE KINASE"/>
    <property type="match status" value="1"/>
</dbReference>
<dbReference type="InterPro" id="IPR043129">
    <property type="entry name" value="ATPase_NBD"/>
</dbReference>
<comment type="catalytic activity">
    <reaction evidence="9">
        <text>acetate + ATP = acetyl phosphate + ADP</text>
        <dbReference type="Rhea" id="RHEA:11352"/>
        <dbReference type="ChEBI" id="CHEBI:22191"/>
        <dbReference type="ChEBI" id="CHEBI:30089"/>
        <dbReference type="ChEBI" id="CHEBI:30616"/>
        <dbReference type="ChEBI" id="CHEBI:456216"/>
        <dbReference type="EC" id="2.7.2.1"/>
    </reaction>
</comment>
<evidence type="ECO:0000313" key="11">
    <source>
        <dbReference type="EMBL" id="SOH93574.1"/>
    </source>
</evidence>
<proteinExistence type="inferred from homology"/>
<dbReference type="PRINTS" id="PR00471">
    <property type="entry name" value="ACETATEKNASE"/>
</dbReference>
<dbReference type="HAMAP" id="MF_00020">
    <property type="entry name" value="Acetate_kinase"/>
    <property type="match status" value="1"/>
</dbReference>
<feature type="binding site" evidence="9">
    <location>
        <begin position="329"/>
        <end position="333"/>
    </location>
    <ligand>
        <name>ATP</name>
        <dbReference type="ChEBI" id="CHEBI:30616"/>
    </ligand>
</feature>
<evidence type="ECO:0000256" key="2">
    <source>
        <dbReference type="ARBA" id="ARBA00022490"/>
    </source>
</evidence>
<feature type="binding site" evidence="9">
    <location>
        <position position="94"/>
    </location>
    <ligand>
        <name>substrate</name>
    </ligand>
</feature>
<comment type="function">
    <text evidence="9">Catalyzes the formation of acetyl phosphate from acetate and ATP. Can also catalyze the reverse reaction.</text>
</comment>
<comment type="similarity">
    <text evidence="1 9 10">Belongs to the acetokinase family.</text>
</comment>
<feature type="binding site" evidence="9">
    <location>
        <begin position="209"/>
        <end position="213"/>
    </location>
    <ligand>
        <name>ATP</name>
        <dbReference type="ChEBI" id="CHEBI:30616"/>
    </ligand>
</feature>
<dbReference type="Gene3D" id="3.30.420.40">
    <property type="match status" value="2"/>
</dbReference>
<reference evidence="12" key="1">
    <citation type="submission" date="2017-09" db="EMBL/GenBank/DDBJ databases">
        <authorList>
            <person name="Varghese N."/>
            <person name="Submissions S."/>
        </authorList>
    </citation>
    <scope>NUCLEOTIDE SEQUENCE [LARGE SCALE GENOMIC DNA]</scope>
    <source>
        <strain evidence="12">C7</strain>
    </source>
</reference>
<dbReference type="InterPro" id="IPR004372">
    <property type="entry name" value="Ac/propionate_kinase"/>
</dbReference>
<dbReference type="PROSITE" id="PS01075">
    <property type="entry name" value="ACETATE_KINASE_1"/>
    <property type="match status" value="1"/>
</dbReference>
<keyword evidence="5 9" id="KW-0547">Nucleotide-binding</keyword>
<keyword evidence="3 9" id="KW-0808">Transferase</keyword>
<evidence type="ECO:0000256" key="4">
    <source>
        <dbReference type="ARBA" id="ARBA00022723"/>
    </source>
</evidence>
<comment type="cofactor">
    <cofactor evidence="9">
        <name>Mg(2+)</name>
        <dbReference type="ChEBI" id="CHEBI:18420"/>
    </cofactor>
    <cofactor evidence="9">
        <name>Mn(2+)</name>
        <dbReference type="ChEBI" id="CHEBI:29035"/>
    </cofactor>
    <text evidence="9">Mg(2+). Can also accept Mn(2+).</text>
</comment>
<feature type="active site" description="Proton donor/acceptor" evidence="9">
    <location>
        <position position="151"/>
    </location>
</feature>
<dbReference type="Proteomes" id="UP000220034">
    <property type="component" value="Unassembled WGS sequence"/>
</dbReference>
<feature type="binding site" evidence="9">
    <location>
        <position position="9"/>
    </location>
    <ligand>
        <name>Mg(2+)</name>
        <dbReference type="ChEBI" id="CHEBI:18420"/>
    </ligand>
</feature>
<evidence type="ECO:0000256" key="8">
    <source>
        <dbReference type="ARBA" id="ARBA00022842"/>
    </source>
</evidence>
<dbReference type="EC" id="2.7.2.1" evidence="9"/>
<feature type="site" description="Transition state stabilizer" evidence="9">
    <location>
        <position position="182"/>
    </location>
</feature>
<evidence type="ECO:0000256" key="10">
    <source>
        <dbReference type="RuleBase" id="RU003835"/>
    </source>
</evidence>
<comment type="caution">
    <text evidence="9">Lacks conserved residue(s) required for the propagation of feature annotation.</text>
</comment>
<evidence type="ECO:0000256" key="3">
    <source>
        <dbReference type="ARBA" id="ARBA00022679"/>
    </source>
</evidence>
<comment type="subunit">
    <text evidence="9">Homodimer.</text>
</comment>
<keyword evidence="8 9" id="KW-0460">Magnesium</keyword>
<dbReference type="AlphaFoldDB" id="A0A2C9CQG0"/>
<dbReference type="NCBIfam" id="TIGR00016">
    <property type="entry name" value="ackA"/>
    <property type="match status" value="1"/>
</dbReference>
<name>A0A2C9CQG0_9RHOB</name>
<evidence type="ECO:0000256" key="9">
    <source>
        <dbReference type="HAMAP-Rule" id="MF_00020"/>
    </source>
</evidence>
<dbReference type="RefSeq" id="WP_097929148.1">
    <property type="nucleotide sequence ID" value="NZ_OCTN01000002.1"/>
</dbReference>
<dbReference type="InterPro" id="IPR000890">
    <property type="entry name" value="Aliphatic_acid_kin_short-chain"/>
</dbReference>
<dbReference type="GO" id="GO:0008776">
    <property type="term" value="F:acetate kinase activity"/>
    <property type="evidence" value="ECO:0007669"/>
    <property type="project" value="UniProtKB-UniRule"/>
</dbReference>
<evidence type="ECO:0000256" key="7">
    <source>
        <dbReference type="ARBA" id="ARBA00022840"/>
    </source>
</evidence>
<dbReference type="GO" id="GO:0000287">
    <property type="term" value="F:magnesium ion binding"/>
    <property type="evidence" value="ECO:0007669"/>
    <property type="project" value="UniProtKB-UniRule"/>
</dbReference>
<dbReference type="OrthoDB" id="9802453at2"/>
<dbReference type="GO" id="GO:0006083">
    <property type="term" value="P:acetate metabolic process"/>
    <property type="evidence" value="ECO:0007669"/>
    <property type="project" value="TreeGrafter"/>
</dbReference>
<dbReference type="PIRSF" id="PIRSF000722">
    <property type="entry name" value="Acetate_prop_kin"/>
    <property type="match status" value="1"/>
</dbReference>